<dbReference type="EMBL" id="HBHK01019188">
    <property type="protein sequence ID" value="CAD9694474.1"/>
    <property type="molecule type" value="Transcribed_RNA"/>
</dbReference>
<dbReference type="PANTHER" id="PTHR47381">
    <property type="entry name" value="ALPHA/BETA-HYDROLASES SUPERFAMILY PROTEIN"/>
    <property type="match status" value="1"/>
</dbReference>
<name>A0A7S2SAM7_9STRA</name>
<reference evidence="2" key="1">
    <citation type="submission" date="2021-01" db="EMBL/GenBank/DDBJ databases">
        <authorList>
            <person name="Corre E."/>
            <person name="Pelletier E."/>
            <person name="Niang G."/>
            <person name="Scheremetjew M."/>
            <person name="Finn R."/>
            <person name="Kale V."/>
            <person name="Holt S."/>
            <person name="Cochrane G."/>
            <person name="Meng A."/>
            <person name="Brown T."/>
            <person name="Cohen L."/>
        </authorList>
    </citation>
    <scope>NUCLEOTIDE SEQUENCE</scope>
    <source>
        <strain evidence="2">NY070348D</strain>
    </source>
</reference>
<dbReference type="PANTHER" id="PTHR47381:SF3">
    <property type="entry name" value="ALPHA_BETA-HYDROLASES SUPERFAMILY PROTEIN"/>
    <property type="match status" value="1"/>
</dbReference>
<feature type="domain" description="Dienelactone hydrolase" evidence="1">
    <location>
        <begin position="18"/>
        <end position="251"/>
    </location>
</feature>
<dbReference type="GO" id="GO:0016787">
    <property type="term" value="F:hydrolase activity"/>
    <property type="evidence" value="ECO:0007669"/>
    <property type="project" value="InterPro"/>
</dbReference>
<sequence length="276" mass="31245">MHSEDVLVGGVMCTVTFPKHSAKHVPVCFLLHQRLGSKSDMHGIAQRFAQNGFFAVCFDAPNHGDRIVDSNRNKHWLDGNLTYAIDMYSQMIATHREVQTMLDCLPAKLGITFSTVALVGFSQGGHSSLLAFANEPRIDVCVSALSAGDYKQCTQLKYEYLSKVAQAKQRPELEPFQTLYPPALENVVEEMDPIHKLSTYSRLQRPLLMINGAKDKLVPAQCNRSVYEKIKQEYQGFEQKLKHSVYPDLKHQVSKEMIDECLEWVCRWTPLPSSNL</sequence>
<gene>
    <name evidence="2" type="ORF">QSP1433_LOCUS12126</name>
</gene>
<dbReference type="InterPro" id="IPR029058">
    <property type="entry name" value="AB_hydrolase_fold"/>
</dbReference>
<dbReference type="Pfam" id="PF01738">
    <property type="entry name" value="DLH"/>
    <property type="match status" value="1"/>
</dbReference>
<evidence type="ECO:0000259" key="1">
    <source>
        <dbReference type="Pfam" id="PF01738"/>
    </source>
</evidence>
<protein>
    <recommendedName>
        <fullName evidence="1">Dienelactone hydrolase domain-containing protein</fullName>
    </recommendedName>
</protein>
<dbReference type="SUPFAM" id="SSF53474">
    <property type="entry name" value="alpha/beta-Hydrolases"/>
    <property type="match status" value="1"/>
</dbReference>
<dbReference type="Gene3D" id="3.40.50.1820">
    <property type="entry name" value="alpha/beta hydrolase"/>
    <property type="match status" value="1"/>
</dbReference>
<evidence type="ECO:0000313" key="2">
    <source>
        <dbReference type="EMBL" id="CAD9694474.1"/>
    </source>
</evidence>
<organism evidence="2">
    <name type="scientific">Mucochytrium quahogii</name>
    <dbReference type="NCBI Taxonomy" id="96639"/>
    <lineage>
        <taxon>Eukaryota</taxon>
        <taxon>Sar</taxon>
        <taxon>Stramenopiles</taxon>
        <taxon>Bigyra</taxon>
        <taxon>Labyrinthulomycetes</taxon>
        <taxon>Thraustochytrida</taxon>
        <taxon>Thraustochytriidae</taxon>
        <taxon>Mucochytrium</taxon>
    </lineage>
</organism>
<dbReference type="InterPro" id="IPR002925">
    <property type="entry name" value="Dienelactn_hydro"/>
</dbReference>
<accession>A0A7S2SAM7</accession>
<proteinExistence type="predicted"/>
<dbReference type="AlphaFoldDB" id="A0A7S2SAM7"/>